<dbReference type="Gene3D" id="3.60.15.10">
    <property type="entry name" value="Ribonuclease Z/Hydroxyacylglutathione hydrolase-like"/>
    <property type="match status" value="1"/>
</dbReference>
<proteinExistence type="predicted"/>
<dbReference type="NCBIfam" id="TIGR04122">
    <property type="entry name" value="Xnuc_lig_assoc"/>
    <property type="match status" value="1"/>
</dbReference>
<gene>
    <name evidence="2" type="ORF">AL072_02845</name>
</gene>
<evidence type="ECO:0000259" key="1">
    <source>
        <dbReference type="Pfam" id="PF00753"/>
    </source>
</evidence>
<dbReference type="AlphaFoldDB" id="A0AAC9EX00"/>
<keyword evidence="3" id="KW-1185">Reference proteome</keyword>
<reference evidence="2 3" key="2">
    <citation type="journal article" date="2016" name="Genome Announc.">
        <title>Complete Genome Sequence of a Strain of Azospirillum thiophilum Isolated from a Sulfide Spring.</title>
        <authorList>
            <person name="Fomenkov A."/>
            <person name="Vincze T."/>
            <person name="Grabovich M."/>
            <person name="Anton B.P."/>
            <person name="Dubinina G."/>
            <person name="Orlova M."/>
            <person name="Belousova E."/>
            <person name="Roberts R.J."/>
        </authorList>
    </citation>
    <scope>NUCLEOTIDE SEQUENCE [LARGE SCALE GENOMIC DNA]</scope>
    <source>
        <strain evidence="2 3">BV-S</strain>
    </source>
</reference>
<dbReference type="SUPFAM" id="SSF56281">
    <property type="entry name" value="Metallo-hydrolase/oxidoreductase"/>
    <property type="match status" value="1"/>
</dbReference>
<dbReference type="GO" id="GO:0004521">
    <property type="term" value="F:RNA endonuclease activity"/>
    <property type="evidence" value="ECO:0007669"/>
    <property type="project" value="TreeGrafter"/>
</dbReference>
<dbReference type="InterPro" id="IPR026360">
    <property type="entry name" value="Xnuc_lig_assoc"/>
</dbReference>
<dbReference type="RefSeq" id="WP_045581599.1">
    <property type="nucleotide sequence ID" value="NZ_CP012401.1"/>
</dbReference>
<organism evidence="2 3">
    <name type="scientific">Azospirillum thiophilum</name>
    <dbReference type="NCBI Taxonomy" id="528244"/>
    <lineage>
        <taxon>Bacteria</taxon>
        <taxon>Pseudomonadati</taxon>
        <taxon>Pseudomonadota</taxon>
        <taxon>Alphaproteobacteria</taxon>
        <taxon>Rhodospirillales</taxon>
        <taxon>Azospirillaceae</taxon>
        <taxon>Azospirillum</taxon>
    </lineage>
</organism>
<dbReference type="InterPro" id="IPR001279">
    <property type="entry name" value="Metallo-B-lactamas"/>
</dbReference>
<dbReference type="InterPro" id="IPR050698">
    <property type="entry name" value="MBL"/>
</dbReference>
<dbReference type="PANTHER" id="PTHR11203">
    <property type="entry name" value="CLEAVAGE AND POLYADENYLATION SPECIFICITY FACTOR FAMILY MEMBER"/>
    <property type="match status" value="1"/>
</dbReference>
<dbReference type="EMBL" id="CP012401">
    <property type="protein sequence ID" value="ALG70029.1"/>
    <property type="molecule type" value="Genomic_DNA"/>
</dbReference>
<feature type="domain" description="Metallo-beta-lactamase" evidence="1">
    <location>
        <begin position="37"/>
        <end position="138"/>
    </location>
</feature>
<dbReference type="PANTHER" id="PTHR11203:SF49">
    <property type="entry name" value="BLL1145 PROTEIN"/>
    <property type="match status" value="1"/>
</dbReference>
<reference evidence="3" key="1">
    <citation type="submission" date="2015-08" db="EMBL/GenBank/DDBJ databases">
        <title>Complete Genome Sequence of Azospirillum thiophilum BV-S.</title>
        <authorList>
            <person name="Fomenkov A."/>
            <person name="Vincze T."/>
            <person name="Grabovich M."/>
            <person name="Dubinina G."/>
            <person name="Orlova M."/>
            <person name="Belousova E."/>
            <person name="Roberts R.J."/>
        </authorList>
    </citation>
    <scope>NUCLEOTIDE SEQUENCE [LARGE SCALE GENOMIC DNA]</scope>
    <source>
        <strain evidence="3">BV-S</strain>
    </source>
</reference>
<dbReference type="Pfam" id="PF00753">
    <property type="entry name" value="Lactamase_B"/>
    <property type="match status" value="1"/>
</dbReference>
<protein>
    <submittedName>
        <fullName evidence="2">Beta-lactamase</fullName>
    </submittedName>
</protein>
<dbReference type="KEGG" id="ati:AL072_02845"/>
<name>A0AAC9EX00_9PROT</name>
<dbReference type="InterPro" id="IPR036866">
    <property type="entry name" value="RibonucZ/Hydroxyglut_hydro"/>
</dbReference>
<accession>A0AAC9EX00</accession>
<evidence type="ECO:0000313" key="3">
    <source>
        <dbReference type="Proteomes" id="UP000069935"/>
    </source>
</evidence>
<evidence type="ECO:0000313" key="2">
    <source>
        <dbReference type="EMBL" id="ALG70029.1"/>
    </source>
</evidence>
<sequence>MSAAFHPNPDRLHPDRWIKVRPEGLYVEPGGFHIDPVRPVERAIVTHGHSDHARPGNRHVLATPATLAIMRQRIGEGAGGSLQPLEYGKGLTIGEVAVRLVPAGHVLGSAQVVLEHAGSRVVVSGDYKRRHDRTCAAFEPVPCDVFVTEATFGLPVFRHPPDLGEVGKLLHSMSLFPERSHVVGVYALGKCQRLITLLRASGYDRPIWLHGALEPMCRLYREHGVELGELRPATAAAKEELKGALVLAPPSAVADRWARRLADPVVAMASGWMRVRQRARQRGVELPLVISDHADWDELCRTLEDVGAPEVWVTHGREEALVHYATGRGIRARALALIGFEDEDSEGESGEGAS</sequence>
<dbReference type="Proteomes" id="UP000069935">
    <property type="component" value="Chromosome 1"/>
</dbReference>